<gene>
    <name evidence="2" type="primary">1500002F19Rik</name>
    <name evidence="1" type="synonym">BC002195</name>
</gene>
<name>Q99LW3_MOUSE</name>
<sequence>MRPNEPCKQMFVTTLRWRAQNYEQPFCQ</sequence>
<dbReference type="MGI" id="MGI:1923933">
    <property type="gene designation" value="1500002F19Rik"/>
</dbReference>
<accession>Q99LW3</accession>
<dbReference type="AGR" id="MGI:1923933"/>
<dbReference type="EMBL" id="BC002195">
    <property type="protein sequence ID" value="AAH02195.1"/>
    <property type="molecule type" value="mRNA"/>
</dbReference>
<evidence type="ECO:0000313" key="2">
    <source>
        <dbReference type="MGI" id="MGI:1923933"/>
    </source>
</evidence>
<organism evidence="1">
    <name type="scientific">Mus musculus</name>
    <name type="common">Mouse</name>
    <dbReference type="NCBI Taxonomy" id="10090"/>
    <lineage>
        <taxon>Eukaryota</taxon>
        <taxon>Metazoa</taxon>
        <taxon>Chordata</taxon>
        <taxon>Craniata</taxon>
        <taxon>Vertebrata</taxon>
        <taxon>Euteleostomi</taxon>
        <taxon>Mammalia</taxon>
        <taxon>Eutheria</taxon>
        <taxon>Euarchontoglires</taxon>
        <taxon>Glires</taxon>
        <taxon>Rodentia</taxon>
        <taxon>Myomorpha</taxon>
        <taxon>Muroidea</taxon>
        <taxon>Muridae</taxon>
        <taxon>Murinae</taxon>
        <taxon>Mus</taxon>
        <taxon>Mus</taxon>
    </lineage>
</organism>
<protein>
    <submittedName>
        <fullName evidence="1">BC002195 protein</fullName>
    </submittedName>
</protein>
<reference evidence="1" key="1">
    <citation type="journal article" date="2004" name="Genome Res.">
        <title>The status, quality, and expansion of the NIH full-length cDNA project: the Mammalian Gene Collection (MGC).</title>
        <authorList>
            <consortium name="The MGC Project Team"/>
            <person name="Gerhard D.S."/>
            <person name="Wagner L."/>
            <person name="Feingold E.A."/>
            <person name="Shenmen C.M."/>
            <person name="Grouse L.H."/>
            <person name="Schuler G."/>
            <person name="Klein S.L."/>
            <person name="Old S."/>
            <person name="Rasooly R."/>
            <person name="Good P."/>
            <person name="Guyer M."/>
            <person name="Peck A.M."/>
            <person name="Derge J.G."/>
            <person name="Lipman D."/>
            <person name="Collins F.S."/>
            <person name="Jang W."/>
            <person name="Sherry S."/>
            <person name="Feolo M."/>
            <person name="Misquitta L."/>
            <person name="Lee E."/>
            <person name="Rotmistrovsky K."/>
            <person name="Greenhut S.F."/>
            <person name="Schaefer C.F."/>
            <person name="Buetow K."/>
            <person name="Bonner T.I."/>
            <person name="Haussler D."/>
            <person name="Kent J."/>
            <person name="Kiekhaus M."/>
            <person name="Furey T."/>
            <person name="Brent M."/>
            <person name="Prange C."/>
            <person name="Schreiber K."/>
            <person name="Shapiro N."/>
            <person name="Bhat N.K."/>
            <person name="Hopkins R.F."/>
            <person name="Hsie F."/>
            <person name="Driscoll T."/>
            <person name="Soares M.B."/>
            <person name="Casavant T.L."/>
            <person name="Scheetz T.E."/>
            <person name="Brown-stein M.J."/>
            <person name="Usdin T.B."/>
            <person name="Toshiyuki S."/>
            <person name="Carninci P."/>
            <person name="Piao Y."/>
            <person name="Dudekula D.B."/>
            <person name="Ko M.S."/>
            <person name="Kawakami K."/>
            <person name="Suzuki Y."/>
            <person name="Sugano S."/>
            <person name="Gruber C.E."/>
            <person name="Smith M.R."/>
            <person name="Simmons B."/>
            <person name="Moore T."/>
            <person name="Waterman R."/>
            <person name="Johnson S.L."/>
            <person name="Ruan Y."/>
            <person name="Wei C.L."/>
            <person name="Mathavan S."/>
            <person name="Gunaratne P.H."/>
            <person name="Wu J."/>
            <person name="Garcia A.M."/>
            <person name="Hulyk S.W."/>
            <person name="Fuh E."/>
            <person name="Yuan Y."/>
            <person name="Sneed A."/>
            <person name="Kowis C."/>
            <person name="Hodgson A."/>
            <person name="Muzny D.M."/>
            <person name="McPherson J."/>
            <person name="Gibbs R.A."/>
            <person name="Fahey J."/>
            <person name="Helton E."/>
            <person name="Ketteman M."/>
            <person name="Madan A."/>
            <person name="Rodrigues S."/>
            <person name="Sanchez A."/>
            <person name="Whiting M."/>
            <person name="Madari A."/>
            <person name="Young A.C."/>
            <person name="Wetherby K.D."/>
            <person name="Granite S.J."/>
            <person name="Kwong P.N."/>
            <person name="Brinkley C.P."/>
            <person name="Pearson R.L."/>
            <person name="Bouffard G.G."/>
            <person name="Blakesly R.W."/>
            <person name="Green E.D."/>
            <person name="Dickson M.C."/>
            <person name="Rodriguez A.C."/>
            <person name="Grimwood J."/>
            <person name="Schmutz J."/>
            <person name="Myers R.M."/>
            <person name="Butterfield Y.S."/>
            <person name="Griffith M."/>
            <person name="Griffith O.L."/>
            <person name="Krzywinski M.I."/>
            <person name="Liao N."/>
            <person name="Morin R."/>
            <person name="Morrin R."/>
            <person name="Palmquist D."/>
            <person name="Petrescu A.S."/>
            <person name="Skalska U."/>
            <person name="Smailus D.E."/>
            <person name="Stott J.M."/>
            <person name="Schnerch A."/>
            <person name="Schein J.E."/>
            <person name="Jones S.J."/>
            <person name="Holt R.A."/>
            <person name="Baross A."/>
            <person name="Marra M.A."/>
            <person name="Clifton S."/>
            <person name="Makowski K.A."/>
            <person name="Bosak S."/>
            <person name="Malek J."/>
        </authorList>
    </citation>
    <scope>NUCLEOTIDE SEQUENCE [LARGE SCALE MRNA]</scope>
    <source>
        <strain evidence="1">Mix FVB/N</strain>
        <tissue evidence="1">Mammary tumor. WAP-TGF alpha model. 7 months old</tissue>
    </source>
</reference>
<proteinExistence type="evidence at transcript level"/>
<evidence type="ECO:0000313" key="1">
    <source>
        <dbReference type="EMBL" id="AAH02195.1"/>
    </source>
</evidence>
<dbReference type="AlphaFoldDB" id="Q99LW3"/>